<sequence>MNEPHPTFASLLGVIAHGRDFGRVDGLLAGPNGRQATREEEEFLIRSGSMTRAEYDESKAEVARGELNEIERRTELEGIIASLSAEETADWLGISDAELHARLAAGEVTAFVCHGQLRYPAWQFTDDPAIPVLPGLARLTPAWGEQKHPSTILGYMYNADLEIEGTDESFTPVEWLTIGGDVQVVLDHLEAAGWP</sequence>
<evidence type="ECO:0000313" key="1">
    <source>
        <dbReference type="EMBL" id="TDN44400.1"/>
    </source>
</evidence>
<proteinExistence type="predicted"/>
<gene>
    <name evidence="1" type="ORF">EDF64_105235</name>
</gene>
<evidence type="ECO:0000313" key="2">
    <source>
        <dbReference type="Proteomes" id="UP000295764"/>
    </source>
</evidence>
<evidence type="ECO:0008006" key="3">
    <source>
        <dbReference type="Google" id="ProtNLM"/>
    </source>
</evidence>
<dbReference type="OrthoDB" id="3259391at2"/>
<dbReference type="AlphaFoldDB" id="A0A4R6DIF8"/>
<organism evidence="1 2">
    <name type="scientific">Curtobacterium flaccumfaciens</name>
    <dbReference type="NCBI Taxonomy" id="2035"/>
    <lineage>
        <taxon>Bacteria</taxon>
        <taxon>Bacillati</taxon>
        <taxon>Actinomycetota</taxon>
        <taxon>Actinomycetes</taxon>
        <taxon>Micrococcales</taxon>
        <taxon>Microbacteriaceae</taxon>
        <taxon>Curtobacterium</taxon>
    </lineage>
</organism>
<reference evidence="1 2" key="1">
    <citation type="submission" date="2019-03" db="EMBL/GenBank/DDBJ databases">
        <title>Genomic analyses of the natural microbiome of Caenorhabditis elegans.</title>
        <authorList>
            <person name="Samuel B."/>
        </authorList>
    </citation>
    <scope>NUCLEOTIDE SEQUENCE [LARGE SCALE GENOMIC DNA]</scope>
    <source>
        <strain evidence="1 2">JUb65</strain>
    </source>
</reference>
<name>A0A4R6DIF8_9MICO</name>
<dbReference type="Proteomes" id="UP000295764">
    <property type="component" value="Unassembled WGS sequence"/>
</dbReference>
<dbReference type="EMBL" id="SNVW01000005">
    <property type="protein sequence ID" value="TDN44400.1"/>
    <property type="molecule type" value="Genomic_DNA"/>
</dbReference>
<accession>A0A4R6DIF8</accession>
<protein>
    <recommendedName>
        <fullName evidence="3">DNA-binding protein</fullName>
    </recommendedName>
</protein>
<dbReference type="RefSeq" id="WP_133519799.1">
    <property type="nucleotide sequence ID" value="NZ_SNVW01000005.1"/>
</dbReference>
<comment type="caution">
    <text evidence="1">The sequence shown here is derived from an EMBL/GenBank/DDBJ whole genome shotgun (WGS) entry which is preliminary data.</text>
</comment>